<reference evidence="2 3" key="1">
    <citation type="submission" date="2018-04" db="EMBL/GenBank/DDBJ databases">
        <authorList>
            <person name="Vogel A."/>
        </authorList>
    </citation>
    <scope>NUCLEOTIDE SEQUENCE [LARGE SCALE GENOMIC DNA]</scope>
</reference>
<evidence type="ECO:0000256" key="1">
    <source>
        <dbReference type="SAM" id="MobiDB-lite"/>
    </source>
</evidence>
<feature type="compositionally biased region" description="Gly residues" evidence="1">
    <location>
        <begin position="100"/>
        <end position="145"/>
    </location>
</feature>
<evidence type="ECO:0000313" key="3">
    <source>
        <dbReference type="Proteomes" id="UP000595140"/>
    </source>
</evidence>
<sequence length="156" mass="16467">MQLEHQIRTTVKGTMPMATYCQTLRNIADWLDDDDAPVSESQLVLQMLRGLPKDLQAQTSFLQFQQPLPNFLQTRSALLLLDRKRQSITDDAGTALLAGRTGGPHYGTSSGGFGRGSGALGSGHNGGSGGRGQQGRNSGRGGGGRGRGRGRNSGSQ</sequence>
<gene>
    <name evidence="2" type="ORF">CCAM_LOCUS43128</name>
</gene>
<dbReference type="PANTHER" id="PTHR47481">
    <property type="match status" value="1"/>
</dbReference>
<dbReference type="OrthoDB" id="1304322at2759"/>
<dbReference type="PANTHER" id="PTHR47481:SF40">
    <property type="entry name" value="RETROTRANSPOSON GAG DOMAIN-CONTAINING PROTEIN"/>
    <property type="match status" value="1"/>
</dbReference>
<organism evidence="2 3">
    <name type="scientific">Cuscuta campestris</name>
    <dbReference type="NCBI Taxonomy" id="132261"/>
    <lineage>
        <taxon>Eukaryota</taxon>
        <taxon>Viridiplantae</taxon>
        <taxon>Streptophyta</taxon>
        <taxon>Embryophyta</taxon>
        <taxon>Tracheophyta</taxon>
        <taxon>Spermatophyta</taxon>
        <taxon>Magnoliopsida</taxon>
        <taxon>eudicotyledons</taxon>
        <taxon>Gunneridae</taxon>
        <taxon>Pentapetalae</taxon>
        <taxon>asterids</taxon>
        <taxon>lamiids</taxon>
        <taxon>Solanales</taxon>
        <taxon>Convolvulaceae</taxon>
        <taxon>Cuscuteae</taxon>
        <taxon>Cuscuta</taxon>
        <taxon>Cuscuta subgen. Grammica</taxon>
        <taxon>Cuscuta sect. Cleistogrammica</taxon>
    </lineage>
</organism>
<name>A0A484NK06_9ASTE</name>
<proteinExistence type="predicted"/>
<evidence type="ECO:0000313" key="2">
    <source>
        <dbReference type="EMBL" id="VFR01353.1"/>
    </source>
</evidence>
<accession>A0A484NK06</accession>
<feature type="region of interest" description="Disordered" evidence="1">
    <location>
        <begin position="95"/>
        <end position="156"/>
    </location>
</feature>
<evidence type="ECO:0008006" key="4">
    <source>
        <dbReference type="Google" id="ProtNLM"/>
    </source>
</evidence>
<dbReference type="Proteomes" id="UP000595140">
    <property type="component" value="Unassembled WGS sequence"/>
</dbReference>
<dbReference type="AlphaFoldDB" id="A0A484NK06"/>
<dbReference type="Pfam" id="PF14223">
    <property type="entry name" value="Retrotran_gag_2"/>
    <property type="match status" value="1"/>
</dbReference>
<keyword evidence="3" id="KW-1185">Reference proteome</keyword>
<dbReference type="EMBL" id="OOIL02006764">
    <property type="protein sequence ID" value="VFR01353.1"/>
    <property type="molecule type" value="Genomic_DNA"/>
</dbReference>
<protein>
    <recommendedName>
        <fullName evidence="4">Retrotransposon gag domain-containing protein</fullName>
    </recommendedName>
</protein>